<dbReference type="AlphaFoldDB" id="A0A7Y9KA11"/>
<gene>
    <name evidence="2" type="ORF">BJ999_000131</name>
</gene>
<accession>A0A7Y9KA11</accession>
<evidence type="ECO:0000313" key="3">
    <source>
        <dbReference type="Proteomes" id="UP000591272"/>
    </source>
</evidence>
<comment type="caution">
    <text evidence="2">The sequence shown here is derived from an EMBL/GenBank/DDBJ whole genome shotgun (WGS) entry which is preliminary data.</text>
</comment>
<dbReference type="RefSeq" id="WP_179831433.1">
    <property type="nucleotide sequence ID" value="NZ_BMRD01000003.1"/>
</dbReference>
<dbReference type="Proteomes" id="UP000591272">
    <property type="component" value="Unassembled WGS sequence"/>
</dbReference>
<dbReference type="EMBL" id="JACCBT010000001">
    <property type="protein sequence ID" value="NYE09835.1"/>
    <property type="molecule type" value="Genomic_DNA"/>
</dbReference>
<proteinExistence type="predicted"/>
<protein>
    <submittedName>
        <fullName evidence="2">Uncharacterized protein</fullName>
    </submittedName>
</protein>
<name>A0A7Y9KA11_9ACTN</name>
<evidence type="ECO:0000256" key="1">
    <source>
        <dbReference type="SAM" id="MobiDB-lite"/>
    </source>
</evidence>
<sequence>MLVEYTSAAAVEENVWTAVRTGAHVALGFSSLPADQYVEFDQTARDPDVGVIAAGSFSSMAAALIRAAAMAPNIRANGRLSTTPARPSRTRLYSSATAFTRQTRVEERKAGFSEHIGACSAPARRRRPSSTGTTRNMQGPSRSPVPASRPQRVKGTST</sequence>
<evidence type="ECO:0000313" key="2">
    <source>
        <dbReference type="EMBL" id="NYE09835.1"/>
    </source>
</evidence>
<keyword evidence="3" id="KW-1185">Reference proteome</keyword>
<feature type="region of interest" description="Disordered" evidence="1">
    <location>
        <begin position="106"/>
        <end position="158"/>
    </location>
</feature>
<organism evidence="2 3">
    <name type="scientific">Actinomadura citrea</name>
    <dbReference type="NCBI Taxonomy" id="46158"/>
    <lineage>
        <taxon>Bacteria</taxon>
        <taxon>Bacillati</taxon>
        <taxon>Actinomycetota</taxon>
        <taxon>Actinomycetes</taxon>
        <taxon>Streptosporangiales</taxon>
        <taxon>Thermomonosporaceae</taxon>
        <taxon>Actinomadura</taxon>
    </lineage>
</organism>
<feature type="region of interest" description="Disordered" evidence="1">
    <location>
        <begin position="78"/>
        <end position="97"/>
    </location>
</feature>
<dbReference type="Gene3D" id="3.40.50.720">
    <property type="entry name" value="NAD(P)-binding Rossmann-like Domain"/>
    <property type="match status" value="1"/>
</dbReference>
<reference evidence="2 3" key="1">
    <citation type="submission" date="2020-07" db="EMBL/GenBank/DDBJ databases">
        <title>Sequencing the genomes of 1000 actinobacteria strains.</title>
        <authorList>
            <person name="Klenk H.-P."/>
        </authorList>
    </citation>
    <scope>NUCLEOTIDE SEQUENCE [LARGE SCALE GENOMIC DNA]</scope>
    <source>
        <strain evidence="2 3">DSM 43461</strain>
    </source>
</reference>
<feature type="compositionally biased region" description="Polar residues" evidence="1">
    <location>
        <begin position="79"/>
        <end position="97"/>
    </location>
</feature>